<keyword evidence="1" id="KW-0472">Membrane</keyword>
<dbReference type="AlphaFoldDB" id="A0A150HND2"/>
<comment type="caution">
    <text evidence="2">The sequence shown here is derived from an EMBL/GenBank/DDBJ whole genome shotgun (WGS) entry which is preliminary data.</text>
</comment>
<dbReference type="PATRIC" id="fig|52133.18.peg.2053"/>
<feature type="transmembrane region" description="Helical" evidence="1">
    <location>
        <begin position="61"/>
        <end position="78"/>
    </location>
</feature>
<dbReference type="EMBL" id="JRUE01000178">
    <property type="protein sequence ID" value="KXZ67919.1"/>
    <property type="molecule type" value="Genomic_DNA"/>
</dbReference>
<evidence type="ECO:0000256" key="1">
    <source>
        <dbReference type="SAM" id="Phobius"/>
    </source>
</evidence>
<feature type="transmembrane region" description="Helical" evidence="1">
    <location>
        <begin position="35"/>
        <end position="55"/>
    </location>
</feature>
<reference evidence="2 3" key="1">
    <citation type="journal article" date="2016" name="Sci. Rep.">
        <title>Genomic and phenotypic characterization of the species Acinetobacter venetianus.</title>
        <authorList>
            <person name="Fondi M."/>
            <person name="Maida I."/>
            <person name="Perrin E."/>
            <person name="Orlandini V."/>
            <person name="La Torre L."/>
            <person name="Bosi E."/>
            <person name="Negroni A."/>
            <person name="Zanaroli G."/>
            <person name="Fava F."/>
            <person name="Decorosi F."/>
            <person name="Giovannetti L."/>
            <person name="Viti C."/>
            <person name="Vaneechoutte M."/>
            <person name="Dijkshoorn L."/>
            <person name="Fani R."/>
        </authorList>
    </citation>
    <scope>NUCLEOTIDE SEQUENCE [LARGE SCALE GENOMIC DNA]</scope>
    <source>
        <strain evidence="2 3">LUH5627</strain>
    </source>
</reference>
<dbReference type="Proteomes" id="UP000075680">
    <property type="component" value="Unassembled WGS sequence"/>
</dbReference>
<keyword evidence="1" id="KW-0812">Transmembrane</keyword>
<dbReference type="Pfam" id="PF05449">
    <property type="entry name" value="Phage_holin_3_7"/>
    <property type="match status" value="1"/>
</dbReference>
<evidence type="ECO:0000313" key="2">
    <source>
        <dbReference type="EMBL" id="KXZ67919.1"/>
    </source>
</evidence>
<gene>
    <name evidence="2" type="ORF">AVENLUH5627_01979</name>
</gene>
<dbReference type="RefSeq" id="WP_061518932.1">
    <property type="nucleotide sequence ID" value="NZ_JRUE01000178.1"/>
</dbReference>
<accession>A0A150HND2</accession>
<evidence type="ECO:0008006" key="4">
    <source>
        <dbReference type="Google" id="ProtNLM"/>
    </source>
</evidence>
<sequence length="90" mass="10302">MMEILFQFIALIAYIFCGLRIICFDPTGLRHRRLYSFMATILIASFMGQSVHILLFKDPVTLWDAVFSVLLAIIIYRAKGNVAKVIWSTS</sequence>
<keyword evidence="1" id="KW-1133">Transmembrane helix</keyword>
<protein>
    <recommendedName>
        <fullName evidence="4">Phage holin family protein</fullName>
    </recommendedName>
</protein>
<proteinExistence type="predicted"/>
<organism evidence="2 3">
    <name type="scientific">Acinetobacter venetianus</name>
    <dbReference type="NCBI Taxonomy" id="52133"/>
    <lineage>
        <taxon>Bacteria</taxon>
        <taxon>Pseudomonadati</taxon>
        <taxon>Pseudomonadota</taxon>
        <taxon>Gammaproteobacteria</taxon>
        <taxon>Moraxellales</taxon>
        <taxon>Moraxellaceae</taxon>
        <taxon>Acinetobacter</taxon>
    </lineage>
</organism>
<name>A0A150HND2_9GAMM</name>
<dbReference type="InterPro" id="IPR008473">
    <property type="entry name" value="Phage_holin_3_7"/>
</dbReference>
<evidence type="ECO:0000313" key="3">
    <source>
        <dbReference type="Proteomes" id="UP000075680"/>
    </source>
</evidence>
<feature type="transmembrane region" description="Helical" evidence="1">
    <location>
        <begin position="6"/>
        <end position="23"/>
    </location>
</feature>